<feature type="compositionally biased region" description="Polar residues" evidence="1">
    <location>
        <begin position="1"/>
        <end position="14"/>
    </location>
</feature>
<keyword evidence="3" id="KW-1185">Reference proteome</keyword>
<comment type="caution">
    <text evidence="2">The sequence shown here is derived from an EMBL/GenBank/DDBJ whole genome shotgun (WGS) entry which is preliminary data.</text>
</comment>
<feature type="compositionally biased region" description="Basic residues" evidence="1">
    <location>
        <begin position="46"/>
        <end position="55"/>
    </location>
</feature>
<sequence>MSSSSPGYLPQTPSEGAPRGAPTGWMRLMRVRIAARRAPSSVSRGSSRRRRRTARSRAAIRQDGSDRFPTRAGADSYAISLIRGLVAPRLAMPHTHMDTLRAGIVICRNQQSFPLPALFMPDHSIHSIRGTSRWIRAVCSAPQAPSSRPRHC</sequence>
<reference evidence="3" key="1">
    <citation type="journal article" date="2019" name="Int. J. Syst. Evol. Microbiol.">
        <title>The Global Catalogue of Microorganisms (GCM) 10K type strain sequencing project: providing services to taxonomists for standard genome sequencing and annotation.</title>
        <authorList>
            <consortium name="The Broad Institute Genomics Platform"/>
            <consortium name="The Broad Institute Genome Sequencing Center for Infectious Disease"/>
            <person name="Wu L."/>
            <person name="Ma J."/>
        </authorList>
    </citation>
    <scope>NUCLEOTIDE SEQUENCE [LARGE SCALE GENOMIC DNA]</scope>
    <source>
        <strain evidence="3">JCM 4565</strain>
    </source>
</reference>
<dbReference type="Proteomes" id="UP001500063">
    <property type="component" value="Unassembled WGS sequence"/>
</dbReference>
<feature type="region of interest" description="Disordered" evidence="1">
    <location>
        <begin position="1"/>
        <end position="24"/>
    </location>
</feature>
<gene>
    <name evidence="2" type="ORF">GCM10010319_57590</name>
</gene>
<protein>
    <submittedName>
        <fullName evidence="2">Uncharacterized protein</fullName>
    </submittedName>
</protein>
<evidence type="ECO:0000313" key="3">
    <source>
        <dbReference type="Proteomes" id="UP001500063"/>
    </source>
</evidence>
<dbReference type="EMBL" id="BAAABW010000028">
    <property type="protein sequence ID" value="GAA0371946.1"/>
    <property type="molecule type" value="Genomic_DNA"/>
</dbReference>
<accession>A0ABP3HLN4</accession>
<feature type="compositionally biased region" description="Low complexity" evidence="1">
    <location>
        <begin position="36"/>
        <end position="45"/>
    </location>
</feature>
<evidence type="ECO:0000313" key="2">
    <source>
        <dbReference type="EMBL" id="GAA0371946.1"/>
    </source>
</evidence>
<feature type="region of interest" description="Disordered" evidence="1">
    <location>
        <begin position="36"/>
        <end position="71"/>
    </location>
</feature>
<proteinExistence type="predicted"/>
<organism evidence="2 3">
    <name type="scientific">Streptomyces blastmyceticus</name>
    <dbReference type="NCBI Taxonomy" id="68180"/>
    <lineage>
        <taxon>Bacteria</taxon>
        <taxon>Bacillati</taxon>
        <taxon>Actinomycetota</taxon>
        <taxon>Actinomycetes</taxon>
        <taxon>Kitasatosporales</taxon>
        <taxon>Streptomycetaceae</taxon>
        <taxon>Streptomyces</taxon>
    </lineage>
</organism>
<evidence type="ECO:0000256" key="1">
    <source>
        <dbReference type="SAM" id="MobiDB-lite"/>
    </source>
</evidence>
<name>A0ABP3HLN4_9ACTN</name>